<comment type="caution">
    <text evidence="2">The sequence shown here is derived from an EMBL/GenBank/DDBJ whole genome shotgun (WGS) entry which is preliminary data.</text>
</comment>
<dbReference type="AlphaFoldDB" id="A0AA38IGN5"/>
<sequence>MCKIPTRAIVRAVHNQSVAAAQTTSKHPMARGPVVPATDKASYLAEDDRPYAGSLPISPAYQSGITKTHMQQRCVPNRSGQDCSVFDSAPTDYRN</sequence>
<name>A0AA38IGN5_9CUCU</name>
<proteinExistence type="predicted"/>
<protein>
    <submittedName>
        <fullName evidence="2">Uncharacterized protein</fullName>
    </submittedName>
</protein>
<keyword evidence="3" id="KW-1185">Reference proteome</keyword>
<feature type="region of interest" description="Disordered" evidence="1">
    <location>
        <begin position="76"/>
        <end position="95"/>
    </location>
</feature>
<evidence type="ECO:0000313" key="3">
    <source>
        <dbReference type="Proteomes" id="UP001168821"/>
    </source>
</evidence>
<dbReference type="EMBL" id="JALNTZ010000003">
    <property type="protein sequence ID" value="KAJ3657628.1"/>
    <property type="molecule type" value="Genomic_DNA"/>
</dbReference>
<accession>A0AA38IGN5</accession>
<reference evidence="2" key="1">
    <citation type="journal article" date="2023" name="G3 (Bethesda)">
        <title>Whole genome assemblies of Zophobas morio and Tenebrio molitor.</title>
        <authorList>
            <person name="Kaur S."/>
            <person name="Stinson S.A."/>
            <person name="diCenzo G.C."/>
        </authorList>
    </citation>
    <scope>NUCLEOTIDE SEQUENCE</scope>
    <source>
        <strain evidence="2">QUZm001</strain>
    </source>
</reference>
<gene>
    <name evidence="2" type="ORF">Zmor_009415</name>
</gene>
<dbReference type="Proteomes" id="UP001168821">
    <property type="component" value="Unassembled WGS sequence"/>
</dbReference>
<organism evidence="2 3">
    <name type="scientific">Zophobas morio</name>
    <dbReference type="NCBI Taxonomy" id="2755281"/>
    <lineage>
        <taxon>Eukaryota</taxon>
        <taxon>Metazoa</taxon>
        <taxon>Ecdysozoa</taxon>
        <taxon>Arthropoda</taxon>
        <taxon>Hexapoda</taxon>
        <taxon>Insecta</taxon>
        <taxon>Pterygota</taxon>
        <taxon>Neoptera</taxon>
        <taxon>Endopterygota</taxon>
        <taxon>Coleoptera</taxon>
        <taxon>Polyphaga</taxon>
        <taxon>Cucujiformia</taxon>
        <taxon>Tenebrionidae</taxon>
        <taxon>Zophobas</taxon>
    </lineage>
</organism>
<evidence type="ECO:0000313" key="2">
    <source>
        <dbReference type="EMBL" id="KAJ3657628.1"/>
    </source>
</evidence>
<evidence type="ECO:0000256" key="1">
    <source>
        <dbReference type="SAM" id="MobiDB-lite"/>
    </source>
</evidence>